<dbReference type="Gene3D" id="3.40.190.10">
    <property type="entry name" value="Periplasmic binding protein-like II"/>
    <property type="match status" value="2"/>
</dbReference>
<gene>
    <name evidence="3" type="ORF">Nkreftii_002511</name>
</gene>
<sequence length="280" mass="29821">MSSPGYPEATSRLVTALLLSMTLFLSPSGVWGQLAGNLVIVGNGPERPTMEALAQAFEKANPRTYIDVLWDEKSMPLQLVKTGHAHIAVTGVEDQALIATQIGWDGIGILVHLSNFTTEVTTQQVADIFSGKIKEWSEVGGPETRILLIDRAGNQNIREAFESQLGIIDSIPQTATMIAADDMVISTVVGTIPPLSAAAYISLSTGSSAVTQGVAVRLLRVDAVEPEIPTVKDGRYSLRRPLFLLSTNGPNPLVDAFANFALSPPGQAIVGETYVPMPSK</sequence>
<dbReference type="Pfam" id="PF12849">
    <property type="entry name" value="PBP_like_2"/>
    <property type="match status" value="1"/>
</dbReference>
<proteinExistence type="predicted"/>
<keyword evidence="1" id="KW-0732">Signal</keyword>
<organism evidence="3 4">
    <name type="scientific">Candidatus Nitrospira kreftii</name>
    <dbReference type="NCBI Taxonomy" id="2652173"/>
    <lineage>
        <taxon>Bacteria</taxon>
        <taxon>Pseudomonadati</taxon>
        <taxon>Nitrospirota</taxon>
        <taxon>Nitrospiria</taxon>
        <taxon>Nitrospirales</taxon>
        <taxon>Nitrospiraceae</taxon>
        <taxon>Nitrospira</taxon>
    </lineage>
</organism>
<feature type="domain" description="PBP" evidence="2">
    <location>
        <begin position="33"/>
        <end position="264"/>
    </location>
</feature>
<evidence type="ECO:0000256" key="1">
    <source>
        <dbReference type="ARBA" id="ARBA00022729"/>
    </source>
</evidence>
<evidence type="ECO:0000259" key="2">
    <source>
        <dbReference type="Pfam" id="PF12849"/>
    </source>
</evidence>
<name>A0A7S8FF39_9BACT</name>
<reference evidence="3 4" key="1">
    <citation type="journal article" date="2020" name="ISME J.">
        <title>Enrichment and physiological characterization of a novel comammox Nitrospira indicates ammonium inhibition of complete nitrification.</title>
        <authorList>
            <person name="Sakoula D."/>
            <person name="Koch H."/>
            <person name="Frank J."/>
            <person name="Jetten M.S.M."/>
            <person name="van Kessel M.A.H.J."/>
            <person name="Lucker S."/>
        </authorList>
    </citation>
    <scope>NUCLEOTIDE SEQUENCE [LARGE SCALE GENOMIC DNA]</scope>
    <source>
        <strain evidence="3">Comreactor17</strain>
    </source>
</reference>
<dbReference type="Proteomes" id="UP000593737">
    <property type="component" value="Chromosome"/>
</dbReference>
<dbReference type="SUPFAM" id="SSF53850">
    <property type="entry name" value="Periplasmic binding protein-like II"/>
    <property type="match status" value="1"/>
</dbReference>
<dbReference type="PANTHER" id="PTHR30570:SF1">
    <property type="entry name" value="PHOSPHATE-BINDING PROTEIN PSTS"/>
    <property type="match status" value="1"/>
</dbReference>
<dbReference type="PANTHER" id="PTHR30570">
    <property type="entry name" value="PERIPLASMIC PHOSPHATE BINDING COMPONENT OF PHOSPHATE ABC TRANSPORTER"/>
    <property type="match status" value="1"/>
</dbReference>
<protein>
    <recommendedName>
        <fullName evidence="2">PBP domain-containing protein</fullName>
    </recommendedName>
</protein>
<dbReference type="EMBL" id="CP047423">
    <property type="protein sequence ID" value="QPD04737.1"/>
    <property type="molecule type" value="Genomic_DNA"/>
</dbReference>
<dbReference type="InterPro" id="IPR050811">
    <property type="entry name" value="Phosphate_ABC_transporter"/>
</dbReference>
<evidence type="ECO:0000313" key="3">
    <source>
        <dbReference type="EMBL" id="QPD04737.1"/>
    </source>
</evidence>
<dbReference type="InterPro" id="IPR024370">
    <property type="entry name" value="PBP_domain"/>
</dbReference>
<accession>A0A7S8FF39</accession>
<evidence type="ECO:0000313" key="4">
    <source>
        <dbReference type="Proteomes" id="UP000593737"/>
    </source>
</evidence>
<dbReference type="AlphaFoldDB" id="A0A7S8FF39"/>
<dbReference type="KEGG" id="nkf:Nkreftii_002511"/>